<organism evidence="2 3">
    <name type="scientific">Hymenobacter crusticola</name>
    <dbReference type="NCBI Taxonomy" id="1770526"/>
    <lineage>
        <taxon>Bacteria</taxon>
        <taxon>Pseudomonadati</taxon>
        <taxon>Bacteroidota</taxon>
        <taxon>Cytophagia</taxon>
        <taxon>Cytophagales</taxon>
        <taxon>Hymenobacteraceae</taxon>
        <taxon>Hymenobacter</taxon>
    </lineage>
</organism>
<accession>A0A243W673</accession>
<proteinExistence type="predicted"/>
<evidence type="ECO:0000313" key="3">
    <source>
        <dbReference type="Proteomes" id="UP000194873"/>
    </source>
</evidence>
<dbReference type="Gene3D" id="1.10.260.40">
    <property type="entry name" value="lambda repressor-like DNA-binding domains"/>
    <property type="match status" value="1"/>
</dbReference>
<evidence type="ECO:0000259" key="1">
    <source>
        <dbReference type="PROSITE" id="PS50943"/>
    </source>
</evidence>
<dbReference type="InterPro" id="IPR010982">
    <property type="entry name" value="Lambda_DNA-bd_dom_sf"/>
</dbReference>
<dbReference type="AlphaFoldDB" id="A0A243W673"/>
<dbReference type="SMART" id="SM00530">
    <property type="entry name" value="HTH_XRE"/>
    <property type="match status" value="1"/>
</dbReference>
<dbReference type="EMBL" id="MTSE01000039">
    <property type="protein sequence ID" value="OUJ69071.1"/>
    <property type="molecule type" value="Genomic_DNA"/>
</dbReference>
<dbReference type="PROSITE" id="PS50943">
    <property type="entry name" value="HTH_CROC1"/>
    <property type="match status" value="1"/>
</dbReference>
<dbReference type="SUPFAM" id="SSF47413">
    <property type="entry name" value="lambda repressor-like DNA-binding domains"/>
    <property type="match status" value="1"/>
</dbReference>
<gene>
    <name evidence="2" type="ORF">BXP70_27040</name>
</gene>
<dbReference type="GO" id="GO:0003677">
    <property type="term" value="F:DNA binding"/>
    <property type="evidence" value="ECO:0007669"/>
    <property type="project" value="InterPro"/>
</dbReference>
<keyword evidence="3" id="KW-1185">Reference proteome</keyword>
<evidence type="ECO:0000313" key="2">
    <source>
        <dbReference type="EMBL" id="OUJ69071.1"/>
    </source>
</evidence>
<name>A0A243W673_9BACT</name>
<dbReference type="CDD" id="cd00093">
    <property type="entry name" value="HTH_XRE"/>
    <property type="match status" value="1"/>
</dbReference>
<dbReference type="OrthoDB" id="9796786at2"/>
<dbReference type="RefSeq" id="WP_086597231.1">
    <property type="nucleotide sequence ID" value="NZ_MTSE01000039.1"/>
</dbReference>
<dbReference type="Proteomes" id="UP000194873">
    <property type="component" value="Unassembled WGS sequence"/>
</dbReference>
<dbReference type="InterPro" id="IPR001387">
    <property type="entry name" value="Cro/C1-type_HTH"/>
</dbReference>
<feature type="domain" description="HTH cro/C1-type" evidence="1">
    <location>
        <begin position="33"/>
        <end position="88"/>
    </location>
</feature>
<reference evidence="2 3" key="1">
    <citation type="submission" date="2017-01" db="EMBL/GenBank/DDBJ databases">
        <title>A new Hymenobacter.</title>
        <authorList>
            <person name="Liang Y."/>
            <person name="Feng F."/>
        </authorList>
    </citation>
    <scope>NUCLEOTIDE SEQUENCE [LARGE SCALE GENOMIC DNA]</scope>
    <source>
        <strain evidence="2">MIMBbqt21</strain>
    </source>
</reference>
<sequence length="409" mass="47250">MNPNSDQSSQDRLLAEIFQLLATDETKGLPVLLEERRQKLNLTQRQLSSLLNMERLSLQRLLKGEMQKIDIVTMLKIKQFLGMNMEELVKIYVSNLDAQTVGQIERVTKANYIINNFDIDALKRASIIDTCDDFDAIEQQLVAFFGFDSIYDYTRGMNGVLFSRTRRDSNDKNREMWVKAAFLQFEKIANPNRFSMHALEEMVSKIRPYSTHETNGLLTVARALYNIGITVIVQSSLPTLQTRGATFIVDNKPCIVLACQMDGKTKTKYSTMWFALLHEIHHILFDYTKVKEMVYHISDDQDLFLMEEQANKFARDYLFSAEKMEKVRPFIQIESVVRDYAKKHGVHPSIIYDFYSYDEAIKGNKLGYQRFNQFIPTADVAITRLKSHPWGKKTLTSDVDTIKAALSNQ</sequence>
<comment type="caution">
    <text evidence="2">The sequence shown here is derived from an EMBL/GenBank/DDBJ whole genome shotgun (WGS) entry which is preliminary data.</text>
</comment>
<protein>
    <recommendedName>
        <fullName evidence="1">HTH cro/C1-type domain-containing protein</fullName>
    </recommendedName>
</protein>
<dbReference type="Pfam" id="PF13443">
    <property type="entry name" value="HTH_26"/>
    <property type="match status" value="1"/>
</dbReference>